<dbReference type="PRINTS" id="PR00364">
    <property type="entry name" value="DISEASERSIST"/>
</dbReference>
<protein>
    <submittedName>
        <fullName evidence="7">BTAD domain-containing putative transcriptional regulator</fullName>
    </submittedName>
</protein>
<keyword evidence="8" id="KW-1185">Reference proteome</keyword>
<dbReference type="Proteomes" id="UP001589647">
    <property type="component" value="Unassembled WGS sequence"/>
</dbReference>
<dbReference type="CDD" id="cd15831">
    <property type="entry name" value="BTAD"/>
    <property type="match status" value="1"/>
</dbReference>
<keyword evidence="4" id="KW-0804">Transcription</keyword>
<dbReference type="InterPro" id="IPR016032">
    <property type="entry name" value="Sig_transdc_resp-reg_C-effctor"/>
</dbReference>
<dbReference type="InterPro" id="IPR011990">
    <property type="entry name" value="TPR-like_helical_dom_sf"/>
</dbReference>
<dbReference type="SUPFAM" id="SSF46894">
    <property type="entry name" value="C-terminal effector domain of the bipartite response regulators"/>
    <property type="match status" value="1"/>
</dbReference>
<dbReference type="Pfam" id="PF00486">
    <property type="entry name" value="Trans_reg_C"/>
    <property type="match status" value="1"/>
</dbReference>
<dbReference type="SUPFAM" id="SSF52540">
    <property type="entry name" value="P-loop containing nucleoside triphosphate hydrolases"/>
    <property type="match status" value="1"/>
</dbReference>
<accession>A0ABV5IYI7</accession>
<dbReference type="PANTHER" id="PTHR35807:SF1">
    <property type="entry name" value="TRANSCRIPTIONAL REGULATOR REDD"/>
    <property type="match status" value="1"/>
</dbReference>
<feature type="domain" description="OmpR/PhoB-type" evidence="6">
    <location>
        <begin position="1"/>
        <end position="101"/>
    </location>
</feature>
<keyword evidence="3 5" id="KW-0238">DNA-binding</keyword>
<dbReference type="SMART" id="SM00862">
    <property type="entry name" value="Trans_reg_C"/>
    <property type="match status" value="1"/>
</dbReference>
<dbReference type="InterPro" id="IPR027417">
    <property type="entry name" value="P-loop_NTPase"/>
</dbReference>
<evidence type="ECO:0000256" key="3">
    <source>
        <dbReference type="ARBA" id="ARBA00023125"/>
    </source>
</evidence>
<evidence type="ECO:0000256" key="2">
    <source>
        <dbReference type="ARBA" id="ARBA00023015"/>
    </source>
</evidence>
<dbReference type="SMART" id="SM01043">
    <property type="entry name" value="BTAD"/>
    <property type="match status" value="1"/>
</dbReference>
<dbReference type="Pfam" id="PF13424">
    <property type="entry name" value="TPR_12"/>
    <property type="match status" value="1"/>
</dbReference>
<feature type="DNA-binding region" description="OmpR/PhoB-type" evidence="5">
    <location>
        <begin position="1"/>
        <end position="101"/>
    </location>
</feature>
<dbReference type="SMART" id="SM00382">
    <property type="entry name" value="AAA"/>
    <property type="match status" value="1"/>
</dbReference>
<evidence type="ECO:0000259" key="6">
    <source>
        <dbReference type="PROSITE" id="PS51755"/>
    </source>
</evidence>
<dbReference type="SUPFAM" id="SSF48452">
    <property type="entry name" value="TPR-like"/>
    <property type="match status" value="2"/>
</dbReference>
<dbReference type="InterPro" id="IPR001867">
    <property type="entry name" value="OmpR/PhoB-type_DNA-bd"/>
</dbReference>
<dbReference type="RefSeq" id="WP_189648117.1">
    <property type="nucleotide sequence ID" value="NZ_BMRC01000006.1"/>
</dbReference>
<evidence type="ECO:0000256" key="1">
    <source>
        <dbReference type="ARBA" id="ARBA00005820"/>
    </source>
</evidence>
<dbReference type="Gene3D" id="1.10.10.10">
    <property type="entry name" value="Winged helix-like DNA-binding domain superfamily/Winged helix DNA-binding domain"/>
    <property type="match status" value="1"/>
</dbReference>
<evidence type="ECO:0000256" key="4">
    <source>
        <dbReference type="ARBA" id="ARBA00023163"/>
    </source>
</evidence>
<dbReference type="Pfam" id="PF03704">
    <property type="entry name" value="BTAD"/>
    <property type="match status" value="1"/>
</dbReference>
<organism evidence="7 8">
    <name type="scientific">Nonomuraea spiralis</name>
    <dbReference type="NCBI Taxonomy" id="46182"/>
    <lineage>
        <taxon>Bacteria</taxon>
        <taxon>Bacillati</taxon>
        <taxon>Actinomycetota</taxon>
        <taxon>Actinomycetes</taxon>
        <taxon>Streptosporangiales</taxon>
        <taxon>Streptosporangiaceae</taxon>
        <taxon>Nonomuraea</taxon>
    </lineage>
</organism>
<comment type="caution">
    <text evidence="7">The sequence shown here is derived from an EMBL/GenBank/DDBJ whole genome shotgun (WGS) entry which is preliminary data.</text>
</comment>
<dbReference type="Gene3D" id="3.40.50.300">
    <property type="entry name" value="P-loop containing nucleotide triphosphate hydrolases"/>
    <property type="match status" value="1"/>
</dbReference>
<evidence type="ECO:0000313" key="7">
    <source>
        <dbReference type="EMBL" id="MFB9209634.1"/>
    </source>
</evidence>
<evidence type="ECO:0000256" key="5">
    <source>
        <dbReference type="PROSITE-ProRule" id="PRU01091"/>
    </source>
</evidence>
<dbReference type="InterPro" id="IPR051677">
    <property type="entry name" value="AfsR-DnrI-RedD_regulator"/>
</dbReference>
<dbReference type="Pfam" id="PF13191">
    <property type="entry name" value="AAA_16"/>
    <property type="match status" value="1"/>
</dbReference>
<reference evidence="7 8" key="1">
    <citation type="submission" date="2024-09" db="EMBL/GenBank/DDBJ databases">
        <authorList>
            <person name="Sun Q."/>
            <person name="Mori K."/>
        </authorList>
    </citation>
    <scope>NUCLEOTIDE SEQUENCE [LARGE SCALE GENOMIC DNA]</scope>
    <source>
        <strain evidence="7 8">CCM 3426</strain>
    </source>
</reference>
<dbReference type="Gene3D" id="1.25.40.10">
    <property type="entry name" value="Tetratricopeptide repeat domain"/>
    <property type="match status" value="2"/>
</dbReference>
<proteinExistence type="inferred from homology"/>
<keyword evidence="2" id="KW-0805">Transcription regulation</keyword>
<dbReference type="InterPro" id="IPR003593">
    <property type="entry name" value="AAA+_ATPase"/>
</dbReference>
<dbReference type="PANTHER" id="PTHR35807">
    <property type="entry name" value="TRANSCRIPTIONAL REGULATOR REDD-RELATED"/>
    <property type="match status" value="1"/>
</dbReference>
<comment type="similarity">
    <text evidence="1">Belongs to the AfsR/DnrI/RedD regulatory family.</text>
</comment>
<gene>
    <name evidence="7" type="ORF">ACFFV7_51220</name>
</gene>
<dbReference type="PROSITE" id="PS51755">
    <property type="entry name" value="OMPR_PHOB"/>
    <property type="match status" value="1"/>
</dbReference>
<name>A0ABV5IYI7_9ACTN</name>
<dbReference type="InterPro" id="IPR041664">
    <property type="entry name" value="AAA_16"/>
</dbReference>
<sequence>MIDGIGIRLLGPVTGVLGDAEIDLGAARQRAVIAMLASPPGRVVTKGRLVEGLWGDDAPASAEQSVYTYVAGLRRALEPGREPGRRSTVLVGEAGGYRLLLAPRQVDSCLFTELVEEARLLDPGRGDDALRVLEQALSLWRGVALSGLAGPFAEAERSRLEQLFLGATEARAETLLRLGRQREAITTLQDLVGRHPLRERLHELLVLALHGADRQAEALLAYERARRTLDEELGVLPGEGLRAAHRVVLSGGAEEPPSATTSVPRQLPRDLIGFVGRSEEVARLRSLLAPQAGQPHPVVAISGPPGVGKSALAVHVGHAVEDRFPDGQLAIALRGGTPGVAPLPAHEIAGRLLRGIGTSDEDIPVDVDEAAAMWRSRLHGRRLLVLLDDAAGLAQIRPFLGTPLGVSVLVTSRESFTAGDDCVQLRLRPLSGPESAAMLSKLAGDERVAADAGHTAALVGLCDGLPLALRIAGARLADHPEWSVGTLAGRLTDERGRLRELAAGDLAVRSSLSGSHSGLAASPRPLDRMAAGTLPLLGLLNVPDVTPETAAMLLGTGAEEAARALDRLADAHLIDRPRPGRYQLHDLVRLFAGELRPEDWKRPLARTLAYLAASTRLSSVIIDPHRVQLAQDVDGPRHEFSDAEEAQSWLLEETHVLSAAAVQALNSADDEIAELGVRLTFALKWHQQRARATQELIELNTLVLRVCARLGDEKAALISHDNIANGMRLTGRTEEAVVHLEAELELATRLGDDFGELRALGNLANAYVTGLRFEEALPYAERQLAVARAAGSQVGVRFALLILGMAHHGTARAVEASRALMEGLVMAQEAGDITHEGLFRLSLGEVLIELDDAERTLEHIHAATDILNSGGYRFQVRGLVSLSKASRVLGKLDDALDYVTQALDLIRRHGFTTWEQQAEAELAAVRAAMRIAADGS</sequence>
<dbReference type="InterPro" id="IPR005158">
    <property type="entry name" value="BTAD"/>
</dbReference>
<dbReference type="EMBL" id="JBHMEI010000104">
    <property type="protein sequence ID" value="MFB9209634.1"/>
    <property type="molecule type" value="Genomic_DNA"/>
</dbReference>
<evidence type="ECO:0000313" key="8">
    <source>
        <dbReference type="Proteomes" id="UP001589647"/>
    </source>
</evidence>
<dbReference type="InterPro" id="IPR036388">
    <property type="entry name" value="WH-like_DNA-bd_sf"/>
</dbReference>